<organism evidence="1 2">
    <name type="scientific">Flavobacterium terrae</name>
    <dbReference type="NCBI Taxonomy" id="415425"/>
    <lineage>
        <taxon>Bacteria</taxon>
        <taxon>Pseudomonadati</taxon>
        <taxon>Bacteroidota</taxon>
        <taxon>Flavobacteriia</taxon>
        <taxon>Flavobacteriales</taxon>
        <taxon>Flavobacteriaceae</taxon>
        <taxon>Flavobacterium</taxon>
    </lineage>
</organism>
<proteinExistence type="predicted"/>
<dbReference type="AlphaFoldDB" id="A0A1M6B7I3"/>
<dbReference type="Proteomes" id="UP000184488">
    <property type="component" value="Unassembled WGS sequence"/>
</dbReference>
<evidence type="ECO:0000313" key="2">
    <source>
        <dbReference type="Proteomes" id="UP000184488"/>
    </source>
</evidence>
<protein>
    <submittedName>
        <fullName evidence="1">Uncharacterized protein</fullName>
    </submittedName>
</protein>
<dbReference type="RefSeq" id="WP_073308433.1">
    <property type="nucleotide sequence ID" value="NZ_FQZI01000001.1"/>
</dbReference>
<sequence length="472" mass="55185">MRKVYSFIFIILFSYTGFSQNFFNYKISKPYCVLNFLQSATGSHGTSPSFKQFIISKSQNDNEFILLTEEYSKLNLNYVINREGFPEGRKQSNSVFDLIVANAASSNTLEEFKIKCLGLIPLETNQKLYKLLKEAEKKYDELVWITNKDKMKKQFAELSKFEKTNEAIFNKIRNFYDSSWTSDIPFQVVIYPIPGFDGFSTATPHVNTLCVGVFTDEVDYASRNGVVLHEMCHVLYKEQKLSKQYDIEEYFKDNNTLYSRFAYSYLDEALATAIGNGWAYKVVNNKLDEGEWYADATINAFAKLIYPMVEQYMQKGKSIDREFINEVIKLFARNFPKSIQEYSILLNKTTVYADDMTEIEMVNKLADYFQVYSLSLSSPIIHKYSFELMENSKDTQLFIIHKNQNQTLNEIKKYFPQIENYKFEDKPLNLSFFDLRGKAVIVLVLNNKEEIKTELLKMKKQGFFDIKQPLQY</sequence>
<dbReference type="OrthoDB" id="861310at2"/>
<gene>
    <name evidence="1" type="ORF">SAMN05444363_0598</name>
</gene>
<name>A0A1M6B7I3_9FLAO</name>
<keyword evidence="2" id="KW-1185">Reference proteome</keyword>
<evidence type="ECO:0000313" key="1">
    <source>
        <dbReference type="EMBL" id="SHI44709.1"/>
    </source>
</evidence>
<accession>A0A1M6B7I3</accession>
<dbReference type="STRING" id="415425.SAMN05444363_0598"/>
<reference evidence="2" key="1">
    <citation type="submission" date="2016-11" db="EMBL/GenBank/DDBJ databases">
        <authorList>
            <person name="Varghese N."/>
            <person name="Submissions S."/>
        </authorList>
    </citation>
    <scope>NUCLEOTIDE SEQUENCE [LARGE SCALE GENOMIC DNA]</scope>
    <source>
        <strain evidence="2">DSM 18829</strain>
    </source>
</reference>
<dbReference type="EMBL" id="FQZI01000001">
    <property type="protein sequence ID" value="SHI44709.1"/>
    <property type="molecule type" value="Genomic_DNA"/>
</dbReference>